<organism evidence="2 3">
    <name type="scientific">Actinomyces respiraculi</name>
    <dbReference type="NCBI Taxonomy" id="2744574"/>
    <lineage>
        <taxon>Bacteria</taxon>
        <taxon>Bacillati</taxon>
        <taxon>Actinomycetota</taxon>
        <taxon>Actinomycetes</taxon>
        <taxon>Actinomycetales</taxon>
        <taxon>Actinomycetaceae</taxon>
        <taxon>Actinomyces</taxon>
    </lineage>
</organism>
<protein>
    <submittedName>
        <fullName evidence="2">Uncharacterized protein</fullName>
    </submittedName>
</protein>
<keyword evidence="1" id="KW-1133">Transmembrane helix</keyword>
<accession>A0A7T0LKB9</accession>
<reference evidence="2 3" key="1">
    <citation type="submission" date="2020-11" db="EMBL/GenBank/DDBJ databases">
        <title>Actinomyces sp. ZJ750.</title>
        <authorList>
            <person name="Zhou J."/>
        </authorList>
    </citation>
    <scope>NUCLEOTIDE SEQUENCE [LARGE SCALE GENOMIC DNA]</scope>
    <source>
        <strain evidence="2 3">ZJ750</strain>
    </source>
</reference>
<evidence type="ECO:0000256" key="1">
    <source>
        <dbReference type="SAM" id="Phobius"/>
    </source>
</evidence>
<dbReference type="AlphaFoldDB" id="A0A7T0LKB9"/>
<gene>
    <name evidence="2" type="ORF">ID810_09770</name>
</gene>
<dbReference type="Proteomes" id="UP000594637">
    <property type="component" value="Chromosome"/>
</dbReference>
<dbReference type="EMBL" id="CP063989">
    <property type="protein sequence ID" value="QPL05021.1"/>
    <property type="molecule type" value="Genomic_DNA"/>
</dbReference>
<sequence length="72" mass="7639">MSDKLLQAQVAFACFIDRIRKSEFGQGSAEYAGVIVVAVILVVALASSASDWGQNMANEIGNRIAKIFSFGG</sequence>
<feature type="transmembrane region" description="Helical" evidence="1">
    <location>
        <begin position="31"/>
        <end position="49"/>
    </location>
</feature>
<keyword evidence="3" id="KW-1185">Reference proteome</keyword>
<keyword evidence="1" id="KW-0812">Transmembrane</keyword>
<dbReference type="RefSeq" id="WP_166857897.1">
    <property type="nucleotide sequence ID" value="NZ_CP063989.1"/>
</dbReference>
<dbReference type="KEGG" id="arep:ID810_09770"/>
<evidence type="ECO:0000313" key="2">
    <source>
        <dbReference type="EMBL" id="QPL05021.1"/>
    </source>
</evidence>
<proteinExistence type="predicted"/>
<name>A0A7T0LKB9_9ACTO</name>
<evidence type="ECO:0000313" key="3">
    <source>
        <dbReference type="Proteomes" id="UP000594637"/>
    </source>
</evidence>
<keyword evidence="1" id="KW-0472">Membrane</keyword>